<keyword evidence="2" id="KW-1185">Reference proteome</keyword>
<reference evidence="1" key="1">
    <citation type="submission" date="2020-08" db="EMBL/GenBank/DDBJ databases">
        <title>Multicomponent nature underlies the extraordinary mechanical properties of spider dragline silk.</title>
        <authorList>
            <person name="Kono N."/>
            <person name="Nakamura H."/>
            <person name="Mori M."/>
            <person name="Yoshida Y."/>
            <person name="Ohtoshi R."/>
            <person name="Malay A.D."/>
            <person name="Moran D.A.P."/>
            <person name="Tomita M."/>
            <person name="Numata K."/>
            <person name="Arakawa K."/>
        </authorList>
    </citation>
    <scope>NUCLEOTIDE SEQUENCE</scope>
</reference>
<proteinExistence type="predicted"/>
<evidence type="ECO:0000313" key="2">
    <source>
        <dbReference type="Proteomes" id="UP000886998"/>
    </source>
</evidence>
<organism evidence="1 2">
    <name type="scientific">Trichonephila inaurata madagascariensis</name>
    <dbReference type="NCBI Taxonomy" id="2747483"/>
    <lineage>
        <taxon>Eukaryota</taxon>
        <taxon>Metazoa</taxon>
        <taxon>Ecdysozoa</taxon>
        <taxon>Arthropoda</taxon>
        <taxon>Chelicerata</taxon>
        <taxon>Arachnida</taxon>
        <taxon>Araneae</taxon>
        <taxon>Araneomorphae</taxon>
        <taxon>Entelegynae</taxon>
        <taxon>Araneoidea</taxon>
        <taxon>Nephilidae</taxon>
        <taxon>Trichonephila</taxon>
        <taxon>Trichonephila inaurata</taxon>
    </lineage>
</organism>
<protein>
    <submittedName>
        <fullName evidence="1">PC4 domain-containing protein</fullName>
    </submittedName>
</protein>
<gene>
    <name evidence="1" type="primary">AVEN_149567_1</name>
    <name evidence="1" type="ORF">TNIN_490261</name>
</gene>
<comment type="caution">
    <text evidence="1">The sequence shown here is derived from an EMBL/GenBank/DDBJ whole genome shotgun (WGS) entry which is preliminary data.</text>
</comment>
<evidence type="ECO:0000313" key="1">
    <source>
        <dbReference type="EMBL" id="GFS49198.1"/>
    </source>
</evidence>
<dbReference type="EMBL" id="BMAV01026309">
    <property type="protein sequence ID" value="GFS49198.1"/>
    <property type="molecule type" value="Genomic_DNA"/>
</dbReference>
<sequence length="358" mass="41041">MALIYKFICNFRKNYNLLNSFLTNISSIEQLDDFASLLINTTNASAFSTLRKRQVLNTPSFKWWNNSLRIQRNQLNAYKRCVVSLTTHGLPDDEIASMRSSFWERELNPTPTNLHQISTGDTASLFHSKISLLDSYFPSGASPIPLVLNDCCPPSCLSPSEVDVVFQKLRGGEIKQFKIDDVLIYDENFLDIFFWKLGKIVDVFLGRGSVQRFFKKKGYSKKFVPRTCVLSENNWLELQRVHKNITESVMWLTFDRMLRNSLLSEVSKIMPSGVVNTDASEVELVLTTSLIELLCDYLGNSIAHVFDCYGCAQQYGNQLGHECITMDYETRIRLYGDLALFTIDFEQLINLSNEIFKC</sequence>
<name>A0A8X6J9J6_9ARAC</name>
<dbReference type="Proteomes" id="UP000886998">
    <property type="component" value="Unassembled WGS sequence"/>
</dbReference>
<dbReference type="AlphaFoldDB" id="A0A8X6J9J6"/>
<accession>A0A8X6J9J6</accession>